<gene>
    <name evidence="2" type="ORF">CTTA_3476</name>
</gene>
<evidence type="ECO:0000313" key="3">
    <source>
        <dbReference type="Proteomes" id="UP000323105"/>
    </source>
</evidence>
<dbReference type="RefSeq" id="WP_149356232.1">
    <property type="nucleotide sequence ID" value="NZ_BKBW01000007.1"/>
</dbReference>
<feature type="compositionally biased region" description="Low complexity" evidence="1">
    <location>
        <begin position="58"/>
        <end position="70"/>
    </location>
</feature>
<accession>A0A5A7MHP2</accession>
<proteinExistence type="predicted"/>
<comment type="caution">
    <text evidence="2">The sequence shown here is derived from an EMBL/GenBank/DDBJ whole genome shotgun (WGS) entry which is preliminary data.</text>
</comment>
<reference evidence="2 3" key="1">
    <citation type="journal article" date="2019" name="Microbiol. Resour. Announc.">
        <title>Draft Genome Sequence of Comamonas testosteroni TA441, a Bacterium That Has a Cryptic Phenol Degradation Gene Cluster.</title>
        <authorList>
            <person name="Arai H."/>
            <person name="Ishii M."/>
        </authorList>
    </citation>
    <scope>NUCLEOTIDE SEQUENCE [LARGE SCALE GENOMIC DNA]</scope>
    <source>
        <strain evidence="2 3">TA441</strain>
    </source>
</reference>
<dbReference type="AlphaFoldDB" id="A0A5A7MHP2"/>
<dbReference type="Proteomes" id="UP000323105">
    <property type="component" value="Unassembled WGS sequence"/>
</dbReference>
<evidence type="ECO:0000256" key="1">
    <source>
        <dbReference type="SAM" id="MobiDB-lite"/>
    </source>
</evidence>
<name>A0A5A7MHP2_COMTE</name>
<organism evidence="2 3">
    <name type="scientific">Comamonas testosteroni</name>
    <name type="common">Pseudomonas testosteroni</name>
    <dbReference type="NCBI Taxonomy" id="285"/>
    <lineage>
        <taxon>Bacteria</taxon>
        <taxon>Pseudomonadati</taxon>
        <taxon>Pseudomonadota</taxon>
        <taxon>Betaproteobacteria</taxon>
        <taxon>Burkholderiales</taxon>
        <taxon>Comamonadaceae</taxon>
        <taxon>Comamonas</taxon>
    </lineage>
</organism>
<evidence type="ECO:0000313" key="2">
    <source>
        <dbReference type="EMBL" id="GEQ76471.1"/>
    </source>
</evidence>
<feature type="region of interest" description="Disordered" evidence="1">
    <location>
        <begin position="50"/>
        <end position="81"/>
    </location>
</feature>
<protein>
    <submittedName>
        <fullName evidence="2">Uncharacterized protein</fullName>
    </submittedName>
</protein>
<dbReference type="EMBL" id="BKBW01000007">
    <property type="protein sequence ID" value="GEQ76471.1"/>
    <property type="molecule type" value="Genomic_DNA"/>
</dbReference>
<sequence>MSTDIHPRLNEILQNNVGNKLTPELAAGVVGTLQQLMNNIAQEAFVAGQASEREKADAAAAAPAEPADAAGVTDVEAKPVS</sequence>